<accession>A0A1I0FGB8</accession>
<dbReference type="AlphaFoldDB" id="A0A1I0FGB8"/>
<evidence type="ECO:0000313" key="1">
    <source>
        <dbReference type="EMBL" id="SET57264.1"/>
    </source>
</evidence>
<reference evidence="1 2" key="1">
    <citation type="submission" date="2016-10" db="EMBL/GenBank/DDBJ databases">
        <authorList>
            <person name="de Groot N.N."/>
        </authorList>
    </citation>
    <scope>NUCLEOTIDE SEQUENCE [LARGE SCALE GENOMIC DNA]</scope>
    <source>
        <strain evidence="1 2">CGMCC 4.5598</strain>
    </source>
</reference>
<dbReference type="STRING" id="568860.SAMN05421811_103457"/>
<sequence length="141" mass="16180">MRTMRLVTAGVVVILLAGLFVLAMNPVWRDDARLQAFYERVVAYPLPPNTRDIFPMDRDVVFGKNLVGGGGSYCDYRVRLTLQTALTPQEIRRHYDHAAIAGAEAKAEISLYFREQDPAGGRRVILEAYDSHDWDWDWRCY</sequence>
<dbReference type="Proteomes" id="UP000199361">
    <property type="component" value="Unassembled WGS sequence"/>
</dbReference>
<gene>
    <name evidence="1" type="ORF">SAMN05421811_103457</name>
</gene>
<name>A0A1I0FGB8_9ACTN</name>
<proteinExistence type="predicted"/>
<organism evidence="1 2">
    <name type="scientific">Nonomuraea wenchangensis</name>
    <dbReference type="NCBI Taxonomy" id="568860"/>
    <lineage>
        <taxon>Bacteria</taxon>
        <taxon>Bacillati</taxon>
        <taxon>Actinomycetota</taxon>
        <taxon>Actinomycetes</taxon>
        <taxon>Streptosporangiales</taxon>
        <taxon>Streptosporangiaceae</taxon>
        <taxon>Nonomuraea</taxon>
    </lineage>
</organism>
<protein>
    <submittedName>
        <fullName evidence="1">Uncharacterized protein</fullName>
    </submittedName>
</protein>
<keyword evidence="2" id="KW-1185">Reference proteome</keyword>
<evidence type="ECO:0000313" key="2">
    <source>
        <dbReference type="Proteomes" id="UP000199361"/>
    </source>
</evidence>
<dbReference type="EMBL" id="FOHX01000003">
    <property type="protein sequence ID" value="SET57264.1"/>
    <property type="molecule type" value="Genomic_DNA"/>
</dbReference>